<keyword evidence="1" id="KW-0812">Transmembrane</keyword>
<comment type="caution">
    <text evidence="2">The sequence shown here is derived from an EMBL/GenBank/DDBJ whole genome shotgun (WGS) entry which is preliminary data.</text>
</comment>
<evidence type="ECO:0000256" key="1">
    <source>
        <dbReference type="SAM" id="Phobius"/>
    </source>
</evidence>
<evidence type="ECO:0000313" key="3">
    <source>
        <dbReference type="Proteomes" id="UP000193642"/>
    </source>
</evidence>
<accession>A0A1Y2B9M5</accession>
<sequence>MWTLSFFIDWEPVNTYLGTFPCTLPTYRTPWNFTSDLSTVLGSQTDWGILEVFGLPLTQGLIGGQSASPNASPSRLFEMNGPGIAYLIESVCTEPIISTAPPTKNSEVKIISSEYWGQIYNVGFQVKLPAGTHNMINFNTSDVYQKCLVSVVSGAATLTFGYTSDEWSTMTMNSIIEIVVNNKITIPLGDSIKYDFGAIHQAFGSTEVLYSNITGWIAQGIQLAMNGSDLKSYTVRQPQVSLLNWAIDANTGLYDVQSTWKGIAASIAIIGHYVLGQSDGTDSAMCAYRGSDGWGQITAPAWITTALIAILICSTVMLVVCVSSWMLIVGGGPHIDKCVEMIDNPLRTLYYMRESVGNIVTKIRGSDIGQVSLVEHLSREYIRFGEDKTTRGNEVGTLVIDEPSKVVKIARHREVA</sequence>
<organism evidence="2 3">
    <name type="scientific">Rhizoclosmatium globosum</name>
    <dbReference type="NCBI Taxonomy" id="329046"/>
    <lineage>
        <taxon>Eukaryota</taxon>
        <taxon>Fungi</taxon>
        <taxon>Fungi incertae sedis</taxon>
        <taxon>Chytridiomycota</taxon>
        <taxon>Chytridiomycota incertae sedis</taxon>
        <taxon>Chytridiomycetes</taxon>
        <taxon>Chytridiales</taxon>
        <taxon>Chytriomycetaceae</taxon>
        <taxon>Rhizoclosmatium</taxon>
    </lineage>
</organism>
<dbReference type="Proteomes" id="UP000193642">
    <property type="component" value="Unassembled WGS sequence"/>
</dbReference>
<dbReference type="EMBL" id="MCGO01000076">
    <property type="protein sequence ID" value="ORY31552.1"/>
    <property type="molecule type" value="Genomic_DNA"/>
</dbReference>
<proteinExistence type="predicted"/>
<keyword evidence="1" id="KW-0472">Membrane</keyword>
<dbReference type="OrthoDB" id="2150154at2759"/>
<gene>
    <name evidence="2" type="ORF">BCR33DRAFT_723905</name>
</gene>
<keyword evidence="1" id="KW-1133">Transmembrane helix</keyword>
<evidence type="ECO:0000313" key="2">
    <source>
        <dbReference type="EMBL" id="ORY31552.1"/>
    </source>
</evidence>
<reference evidence="2 3" key="1">
    <citation type="submission" date="2016-07" db="EMBL/GenBank/DDBJ databases">
        <title>Pervasive Adenine N6-methylation of Active Genes in Fungi.</title>
        <authorList>
            <consortium name="DOE Joint Genome Institute"/>
            <person name="Mondo S.J."/>
            <person name="Dannebaum R.O."/>
            <person name="Kuo R.C."/>
            <person name="Labutti K."/>
            <person name="Haridas S."/>
            <person name="Kuo A."/>
            <person name="Salamov A."/>
            <person name="Ahrendt S.R."/>
            <person name="Lipzen A."/>
            <person name="Sullivan W."/>
            <person name="Andreopoulos W.B."/>
            <person name="Clum A."/>
            <person name="Lindquist E."/>
            <person name="Daum C."/>
            <person name="Ramamoorthy G.K."/>
            <person name="Gryganskyi A."/>
            <person name="Culley D."/>
            <person name="Magnuson J.K."/>
            <person name="James T.Y."/>
            <person name="O'Malley M.A."/>
            <person name="Stajich J.E."/>
            <person name="Spatafora J.W."/>
            <person name="Visel A."/>
            <person name="Grigoriev I.V."/>
        </authorList>
    </citation>
    <scope>NUCLEOTIDE SEQUENCE [LARGE SCALE GENOMIC DNA]</scope>
    <source>
        <strain evidence="2 3">JEL800</strain>
    </source>
</reference>
<keyword evidence="3" id="KW-1185">Reference proteome</keyword>
<protein>
    <submittedName>
        <fullName evidence="2">Uncharacterized protein</fullName>
    </submittedName>
</protein>
<dbReference type="AlphaFoldDB" id="A0A1Y2B9M5"/>
<feature type="transmembrane region" description="Helical" evidence="1">
    <location>
        <begin position="301"/>
        <end position="328"/>
    </location>
</feature>
<name>A0A1Y2B9M5_9FUNG</name>